<evidence type="ECO:0000256" key="1">
    <source>
        <dbReference type="SAM" id="Phobius"/>
    </source>
</evidence>
<dbReference type="EMBL" id="BT099590">
    <property type="protein sequence ID" value="ACU43552.1"/>
    <property type="molecule type" value="mRNA"/>
</dbReference>
<reference evidence="2 6" key="3">
    <citation type="journal article" date="2002" name="Genome Biol.">
        <title>Annotation of the Drosophila melanogaster euchromatic genome: a systematic review.</title>
        <authorList>
            <person name="Misra S."/>
            <person name="Crosby M.A."/>
            <person name="Mungall C.J."/>
            <person name="Matthews B.B."/>
            <person name="Campbell K.S."/>
            <person name="Hradecky P."/>
            <person name="Huang Y."/>
            <person name="Kaminker J.S."/>
            <person name="Millburn G.H."/>
            <person name="Prochnik S.E."/>
            <person name="Smith C.D."/>
            <person name="Tupy J.L."/>
            <person name="Whitfied E.J."/>
            <person name="Bayraktaroglu L."/>
            <person name="Berman B.P."/>
            <person name="Bettencourt B.R."/>
            <person name="Celniker S.E."/>
            <person name="de Grey A.D."/>
            <person name="Drysdale R.A."/>
            <person name="Harris N.L."/>
            <person name="Richter J."/>
            <person name="Russo S."/>
            <person name="Schroeder A.J."/>
            <person name="Shu S.Q."/>
            <person name="Stapleton M."/>
            <person name="Yamada C."/>
            <person name="Ashburner M."/>
            <person name="Gelbart W.M."/>
            <person name="Rubin G.M."/>
            <person name="Lewis S.E."/>
        </authorList>
    </citation>
    <scope>GENOME REANNOTATION</scope>
    <source>
        <strain evidence="6">Berkeley</strain>
    </source>
</reference>
<dbReference type="EMBL" id="AE013599">
    <property type="protein sequence ID" value="AAF58580.1"/>
    <property type="molecule type" value="Genomic_DNA"/>
</dbReference>
<keyword evidence="1" id="KW-0812">Transmembrane</keyword>
<reference evidence="2 6" key="2">
    <citation type="journal article" date="2002" name="Genome Biol.">
        <title>Finishing a whole-genome shotgun: release 3 of the Drosophila melanogaster euchromatic genome sequence.</title>
        <authorList>
            <person name="Celniker S.E."/>
            <person name="Wheeler D.A."/>
            <person name="Kronmiller B."/>
            <person name="Carlson J.W."/>
            <person name="Halpern A."/>
            <person name="Patel S."/>
            <person name="Adams M."/>
            <person name="Champe M."/>
            <person name="Dugan S.P."/>
            <person name="Frise E."/>
            <person name="Hodgson A."/>
            <person name="George R.A."/>
            <person name="Hoskins R.A."/>
            <person name="Laverty T."/>
            <person name="Muzny D.M."/>
            <person name="Nelson C.R."/>
            <person name="Pacleb J.M."/>
            <person name="Park S."/>
            <person name="Pfeiffer B.D."/>
            <person name="Richards S."/>
            <person name="Sodergren E.J."/>
            <person name="Svirskas R."/>
            <person name="Tabor P.E."/>
            <person name="Wan K."/>
            <person name="Stapleton M."/>
            <person name="Sutton G.G."/>
            <person name="Venter C."/>
            <person name="Weinstock G."/>
            <person name="Scherer S.E."/>
            <person name="Myers E.W."/>
            <person name="Gibbs R.A."/>
            <person name="Rubin G.M."/>
        </authorList>
    </citation>
    <scope>NUCLEOTIDE SEQUENCE [LARGE SCALE GENOMIC DNA]</scope>
    <source>
        <strain evidence="6">Berkeley</strain>
    </source>
</reference>
<evidence type="ECO:0000313" key="4">
    <source>
        <dbReference type="EMBL" id="ANY27720.1"/>
    </source>
</evidence>
<keyword evidence="1" id="KW-1133">Transmembrane helix</keyword>
<feature type="transmembrane region" description="Helical" evidence="1">
    <location>
        <begin position="70"/>
        <end position="90"/>
    </location>
</feature>
<accession>A1Z8T3</accession>
<dbReference type="RefSeq" id="NP_001260911.1">
    <property type="nucleotide sequence ID" value="NM_001273982.1"/>
</dbReference>
<reference evidence="2" key="12">
    <citation type="journal article" date="2015" name="G3 (Bethesda)">
        <title>Gene Model Annotations for Drosophila melanogaster: The Rule-Benders.</title>
        <authorList>
            <consortium name="FlyBase Consortium"/>
            <person name="Crosby M.A."/>
            <person name="Gramates L.S."/>
            <person name="Dos Santos G."/>
            <person name="Matthews B.B."/>
            <person name="St Pierre S.E."/>
            <person name="Zhou P."/>
            <person name="Schroeder A.J."/>
            <person name="Falls K."/>
            <person name="Emmert D.B."/>
            <person name="Russo S.M."/>
            <person name="Gelbart W.M."/>
            <person name="null"/>
        </authorList>
    </citation>
    <scope>NUCLEOTIDE SEQUENCE</scope>
</reference>
<gene>
    <name evidence="2" type="primary">Dmel\CG18343</name>
    <name evidence="3" type="synonym">CG18343-RA</name>
    <name evidence="5" type="ORF">CG18343</name>
    <name evidence="2" type="ORF">Dmel_CG18343</name>
</gene>
<dbReference type="Bgee" id="FBgn0033683">
    <property type="expression patterns" value="Expressed in saliva-secreting gland and 77 other cell types or tissues"/>
</dbReference>
<dbReference type="HOGENOM" id="CLU_2322839_0_0_1"/>
<dbReference type="InParanoid" id="A1Z8T3"/>
<feature type="transmembrane region" description="Helical" evidence="1">
    <location>
        <begin position="43"/>
        <end position="65"/>
    </location>
</feature>
<reference evidence="4" key="14">
    <citation type="submission" date="2016-07" db="EMBL/GenBank/DDBJ databases">
        <authorList>
            <person name="Wan K."/>
            <person name="Booth B."/>
            <person name="Spirohn K."/>
            <person name="Hao T."/>
            <person name="Hu Y."/>
            <person name="Calderwood M."/>
            <person name="Hill D."/>
            <person name="Mohr S."/>
            <person name="Vidal M."/>
            <person name="Celniker S."/>
            <person name="Perrimon N."/>
        </authorList>
    </citation>
    <scope>NUCLEOTIDE SEQUENCE</scope>
</reference>
<dbReference type="SMR" id="A1Z8T3"/>
<dbReference type="Proteomes" id="UP000000803">
    <property type="component" value="Chromosome 2R"/>
</dbReference>
<reference evidence="2 6" key="1">
    <citation type="journal article" date="2000" name="Science">
        <title>The genome sequence of Drosophila melanogaster.</title>
        <authorList>
            <person name="Adams M.D."/>
            <person name="Celniker S.E."/>
            <person name="Holt R.A."/>
            <person name="Evans C.A."/>
            <person name="Gocayne J.D."/>
            <person name="Amanatides P.G."/>
            <person name="Scherer S.E."/>
            <person name="Li P.W."/>
            <person name="Hoskins R.A."/>
            <person name="Galle R.F."/>
            <person name="George R.A."/>
            <person name="Lewis S.E."/>
            <person name="Richards S."/>
            <person name="Ashburner M."/>
            <person name="Henderson S.N."/>
            <person name="Sutton G.G."/>
            <person name="Wortman J.R."/>
            <person name="Yandell M.D."/>
            <person name="Zhang Q."/>
            <person name="Chen L.X."/>
            <person name="Brandon R.C."/>
            <person name="Rogers Y.H."/>
            <person name="Blazej R.G."/>
            <person name="Champe M."/>
            <person name="Pfeiffer B.D."/>
            <person name="Wan K.H."/>
            <person name="Doyle C."/>
            <person name="Baxter E.G."/>
            <person name="Helt G."/>
            <person name="Nelson C.R."/>
            <person name="Gabor G.L."/>
            <person name="Abril J.F."/>
            <person name="Agbayani A."/>
            <person name="An H.J."/>
            <person name="Andrews-Pfannkoch C."/>
            <person name="Baldwin D."/>
            <person name="Ballew R.M."/>
            <person name="Basu A."/>
            <person name="Baxendale J."/>
            <person name="Bayraktaroglu L."/>
            <person name="Beasley E.M."/>
            <person name="Beeson K.Y."/>
            <person name="Benos P.V."/>
            <person name="Berman B.P."/>
            <person name="Bhandari D."/>
            <person name="Bolshakov S."/>
            <person name="Borkova D."/>
            <person name="Botchan M.R."/>
            <person name="Bouck J."/>
            <person name="Brokstein P."/>
            <person name="Brottier P."/>
            <person name="Burtis K.C."/>
            <person name="Busam D.A."/>
            <person name="Butler H."/>
            <person name="Cadieu E."/>
            <person name="Center A."/>
            <person name="Chandra I."/>
            <person name="Cherry J.M."/>
            <person name="Cawley S."/>
            <person name="Dahlke C."/>
            <person name="Davenport L.B."/>
            <person name="Davies P."/>
            <person name="de Pablos B."/>
            <person name="Delcher A."/>
            <person name="Deng Z."/>
            <person name="Mays A.D."/>
            <person name="Dew I."/>
            <person name="Dietz S.M."/>
            <person name="Dodson K."/>
            <person name="Doup L.E."/>
            <person name="Downes M."/>
            <person name="Dugan-Rocha S."/>
            <person name="Dunkov B.C."/>
            <person name="Dunn P."/>
            <person name="Durbin K.J."/>
            <person name="Evangelista C.C."/>
            <person name="Ferraz C."/>
            <person name="Ferriera S."/>
            <person name="Fleischmann W."/>
            <person name="Fosler C."/>
            <person name="Gabrielian A.E."/>
            <person name="Garg N.S."/>
            <person name="Gelbart W.M."/>
            <person name="Glasser K."/>
            <person name="Glodek A."/>
            <person name="Gong F."/>
            <person name="Gorrell J.H."/>
            <person name="Gu Z."/>
            <person name="Guan P."/>
            <person name="Harris M."/>
            <person name="Harris N.L."/>
            <person name="Harvey D."/>
            <person name="Heiman T.J."/>
            <person name="Hernandez J.R."/>
            <person name="Houck J."/>
            <person name="Hostin D."/>
            <person name="Houston K.A."/>
            <person name="Howland T.J."/>
            <person name="Wei M.H."/>
            <person name="Ibegwam C."/>
            <person name="Jalali M."/>
            <person name="Kalush F."/>
            <person name="Karpen G.H."/>
            <person name="Ke Z."/>
            <person name="Kennison J.A."/>
            <person name="Ketchum K.A."/>
            <person name="Kimmel B.E."/>
            <person name="Kodira C.D."/>
            <person name="Kraft C."/>
            <person name="Kravitz S."/>
            <person name="Kulp D."/>
            <person name="Lai Z."/>
            <person name="Lasko P."/>
            <person name="Lei Y."/>
            <person name="Levitsky A.A."/>
            <person name="Li J."/>
            <person name="Li Z."/>
            <person name="Liang Y."/>
            <person name="Lin X."/>
            <person name="Liu X."/>
            <person name="Mattei B."/>
            <person name="McIntosh T.C."/>
            <person name="McLeod M.P."/>
            <person name="McPherson D."/>
            <person name="Merkulov G."/>
            <person name="Milshina N.V."/>
            <person name="Mobarry C."/>
            <person name="Morris J."/>
            <person name="Moshrefi A."/>
            <person name="Mount S.M."/>
            <person name="Moy M."/>
            <person name="Murphy B."/>
            <person name="Murphy L."/>
            <person name="Muzny D.M."/>
            <person name="Nelson D.L."/>
            <person name="Nelson D.R."/>
            <person name="Nelson K.A."/>
            <person name="Nixon K."/>
            <person name="Nusskern D.R."/>
            <person name="Pacleb J.M."/>
            <person name="Palazzolo M."/>
            <person name="Pittman G.S."/>
            <person name="Pan S."/>
            <person name="Pollard J."/>
            <person name="Puri V."/>
            <person name="Reese M.G."/>
            <person name="Reinert K."/>
            <person name="Remington K."/>
            <person name="Saunders R.D."/>
            <person name="Scheeler F."/>
            <person name="Shen H."/>
            <person name="Shue B.C."/>
            <person name="Siden-Kiamos I."/>
            <person name="Simpson M."/>
            <person name="Skupski M.P."/>
            <person name="Smith T."/>
            <person name="Spier E."/>
            <person name="Spradling A.C."/>
            <person name="Stapleton M."/>
            <person name="Strong R."/>
            <person name="Sun E."/>
            <person name="Svirskas R."/>
            <person name="Tector C."/>
            <person name="Turner R."/>
            <person name="Venter E."/>
            <person name="Wang A.H."/>
            <person name="Wang X."/>
            <person name="Wang Z.Y."/>
            <person name="Wassarman D.A."/>
            <person name="Weinstock G.M."/>
            <person name="Weissenbach J."/>
            <person name="Williams S.M."/>
            <person name="WoodageT"/>
            <person name="Worley K.C."/>
            <person name="Wu D."/>
            <person name="Yang S."/>
            <person name="Yao Q.A."/>
            <person name="Ye J."/>
            <person name="Yeh R.F."/>
            <person name="Zaveri J.S."/>
            <person name="Zhan M."/>
            <person name="Zhang G."/>
            <person name="Zhao Q."/>
            <person name="Zheng L."/>
            <person name="Zheng X.H."/>
            <person name="Zhong F.N."/>
            <person name="Zhong W."/>
            <person name="Zhou X."/>
            <person name="Zhu S."/>
            <person name="Zhu X."/>
            <person name="Smith H.O."/>
            <person name="Gibbs R.A."/>
            <person name="Myers E.W."/>
            <person name="Rubin G.M."/>
            <person name="Venter J.C."/>
        </authorList>
    </citation>
    <scope>NUCLEOTIDE SEQUENCE [LARGE SCALE GENOMIC DNA]</scope>
    <source>
        <strain evidence="6">Berkeley</strain>
    </source>
</reference>
<dbReference type="KEGG" id="dme:Dmel_CG18343"/>
<reference evidence="2 6" key="9">
    <citation type="journal article" date="2007" name="Science">
        <title>Sequence finishing and mapping of Drosophila melanogaster heterochromatin.</title>
        <authorList>
            <person name="Hoskins R.A."/>
            <person name="Carlson J.W."/>
            <person name="Kennedy C."/>
            <person name="Acevedo D."/>
            <person name="Evans-Holm M."/>
            <person name="Frise E."/>
            <person name="Wan K.H."/>
            <person name="Park S."/>
            <person name="Mendez-Lago M."/>
            <person name="Rossi F."/>
            <person name="Villasante A."/>
            <person name="Dimitri P."/>
            <person name="Karpen G.H."/>
            <person name="Celniker S.E."/>
        </authorList>
    </citation>
    <scope>NUCLEOTIDE SEQUENCE [LARGE SCALE GENOMIC DNA]</scope>
    <source>
        <strain evidence="6">Berkeley</strain>
    </source>
</reference>
<sequence>MEKSCSIGNGREQYGWGHGEQCGTQFLECVYRNASMYSVLGDLITYVVFLGATCYAILFGFRLLLSCVRIVLKVVIALFVIRLLLALGSVDITSVSYSG</sequence>
<dbReference type="EMBL" id="AE013599">
    <property type="protein sequence ID" value="AGB93444.1"/>
    <property type="molecule type" value="Genomic_DNA"/>
</dbReference>
<proteinExistence type="evidence at transcript level"/>
<keyword evidence="1" id="KW-0472">Membrane</keyword>
<dbReference type="UCSC" id="CG18343-RA">
    <property type="organism name" value="d. melanogaster"/>
</dbReference>
<dbReference type="AlphaFoldDB" id="A1Z8T3"/>
<reference evidence="3" key="10">
    <citation type="submission" date="2009-08" db="EMBL/GenBank/DDBJ databases">
        <authorList>
            <person name="Carlson J."/>
            <person name="Booth B."/>
            <person name="Frise E."/>
            <person name="Park S."/>
            <person name="Wan K."/>
            <person name="Yu C."/>
            <person name="Celniker S."/>
        </authorList>
    </citation>
    <scope>NUCLEOTIDE SEQUENCE</scope>
</reference>
<dbReference type="EMBL" id="KX531910">
    <property type="protein sequence ID" value="ANY27720.1"/>
    <property type="molecule type" value="mRNA"/>
</dbReference>
<dbReference type="AGR" id="FB:FBgn0033683"/>
<dbReference type="RefSeq" id="NP_610728.1">
    <property type="nucleotide sequence ID" value="NM_136884.3"/>
</dbReference>
<evidence type="ECO:0000313" key="6">
    <source>
        <dbReference type="Proteomes" id="UP000000803"/>
    </source>
</evidence>
<reference evidence="2" key="11">
    <citation type="journal article" date="2015" name="G3 (Bethesda)">
        <title>Gene Model Annotations for Drosophila melanogaster: Impact of High-Throughput Data.</title>
        <authorList>
            <consortium name="FlyBase Consortium"/>
            <person name="Matthews B.B."/>
            <person name="Dos Santos G."/>
            <person name="Crosby M.A."/>
            <person name="Emmert D.B."/>
            <person name="St Pierre S.E."/>
            <person name="Gramates L.S."/>
            <person name="Zhou P."/>
            <person name="Schroeder A.J."/>
            <person name="Falls K."/>
            <person name="Strelets V."/>
            <person name="Russo S.M."/>
            <person name="Gelbart W.M."/>
            <person name="null"/>
        </authorList>
    </citation>
    <scope>NUCLEOTIDE SEQUENCE</scope>
</reference>
<reference evidence="2" key="15">
    <citation type="submission" date="2020-04" db="EMBL/GenBank/DDBJ databases">
        <authorList>
            <consortium name="FlyBase"/>
        </authorList>
    </citation>
    <scope>NUCLEOTIDE SEQUENCE</scope>
</reference>
<keyword evidence="6" id="KW-1185">Reference proteome</keyword>
<dbReference type="OMA" id="WEHGERC"/>
<dbReference type="GeneID" id="36297"/>
<dbReference type="DNASU" id="36297"/>
<dbReference type="FlyBase" id="FBgn0033683">
    <property type="gene designation" value="CG18343"/>
</dbReference>
<dbReference type="PaxDb" id="7227-FBpp0305275"/>
<dbReference type="IntAct" id="A1Z8T3">
    <property type="interactions" value="1"/>
</dbReference>
<reference evidence="2" key="16">
    <citation type="submission" date="2020-05" db="EMBL/GenBank/DDBJ databases">
        <title>Drosophila melanogaster release 4 sequence.</title>
        <authorList>
            <consortium name="Berkeley Drosophila Genome Project"/>
            <person name="Celniker S."/>
            <person name="Carlson J."/>
            <person name="Wan K."/>
            <person name="Pfeiffer B."/>
            <person name="Frise E."/>
            <person name="George R."/>
            <person name="Hoskins R."/>
            <person name="Stapleton M."/>
            <person name="Pacleb J."/>
            <person name="Park S."/>
            <person name="Svirskas R."/>
            <person name="Smith E."/>
            <person name="Yu C."/>
            <person name="Rubin G."/>
        </authorList>
    </citation>
    <scope>NUCLEOTIDE SEQUENCE</scope>
</reference>
<organism evidence="2 6">
    <name type="scientific">Drosophila melanogaster</name>
    <name type="common">Fruit fly</name>
    <dbReference type="NCBI Taxonomy" id="7227"/>
    <lineage>
        <taxon>Eukaryota</taxon>
        <taxon>Metazoa</taxon>
        <taxon>Ecdysozoa</taxon>
        <taxon>Arthropoda</taxon>
        <taxon>Hexapoda</taxon>
        <taxon>Insecta</taxon>
        <taxon>Pterygota</taxon>
        <taxon>Neoptera</taxon>
        <taxon>Endopterygota</taxon>
        <taxon>Diptera</taxon>
        <taxon>Brachycera</taxon>
        <taxon>Muscomorpha</taxon>
        <taxon>Ephydroidea</taxon>
        <taxon>Drosophilidae</taxon>
        <taxon>Drosophila</taxon>
        <taxon>Sophophora</taxon>
    </lineage>
</organism>
<dbReference type="STRING" id="7227.FBpp0305275"/>
<reference evidence="2 6" key="8">
    <citation type="journal article" date="2007" name="Science">
        <title>The Release 5.1 annotation of Drosophila melanogaster heterochromatin.</title>
        <authorList>
            <person name="Smith C.D."/>
            <person name="Shu S."/>
            <person name="Mungall C.J."/>
            <person name="Karpen G.H."/>
        </authorList>
    </citation>
    <scope>NUCLEOTIDE SEQUENCE [LARGE SCALE GENOMIC DNA]</scope>
    <source>
        <strain evidence="6">Berkeley</strain>
    </source>
</reference>
<evidence type="ECO:0000313" key="5">
    <source>
        <dbReference type="FlyBase" id="FBgn0033683"/>
    </source>
</evidence>
<dbReference type="BioGRID-ORCS" id="36297">
    <property type="hits" value="0 hits in 1 CRISPR screen"/>
</dbReference>
<name>A1Z8T3_DROME</name>
<evidence type="ECO:0000313" key="2">
    <source>
        <dbReference type="EMBL" id="AAF58580.1"/>
    </source>
</evidence>
<dbReference type="OrthoDB" id="8028675at2759"/>
<reference evidence="2" key="7">
    <citation type="submission" date="2006-08" db="EMBL/GenBank/DDBJ databases">
        <authorList>
            <person name="Celniker S."/>
            <person name="Carlson J."/>
            <person name="Wan K."/>
            <person name="Frise E."/>
            <person name="Hoskins R."/>
            <person name="Park S."/>
            <person name="Svirskas R."/>
            <person name="Rubin G."/>
        </authorList>
    </citation>
    <scope>NUCLEOTIDE SEQUENCE</scope>
</reference>
<protein>
    <submittedName>
        <fullName evidence="4">GEO10360p1</fullName>
    </submittedName>
    <submittedName>
        <fullName evidence="3">TA01006p</fullName>
    </submittedName>
</protein>
<dbReference type="VEuPathDB" id="VectorBase:FBgn0033683"/>
<reference evidence="2" key="13">
    <citation type="journal article" date="2015" name="Genome Res.">
        <title>The Release 6 reference sequence of the Drosophila melanogaster genome.</title>
        <authorList>
            <person name="Hoskins R.A."/>
            <person name="Carlson J.W."/>
            <person name="Wan K.H."/>
            <person name="Park S."/>
            <person name="Mendez I."/>
            <person name="Galle S.E."/>
            <person name="Booth B.W."/>
            <person name="Pfeiffer B.D."/>
            <person name="George R.A."/>
            <person name="Svirskas R."/>
            <person name="Krzywinski M."/>
            <person name="Schein J."/>
            <person name="Accardo M.C."/>
            <person name="Damia E."/>
            <person name="Messina G."/>
            <person name="Mendez-Lago M."/>
            <person name="de Pablos B."/>
            <person name="Demakova O.V."/>
            <person name="Andreyeva E.N."/>
            <person name="Boldyreva L.V."/>
            <person name="Marra M."/>
            <person name="Carvalho A.B."/>
            <person name="Dimitri P."/>
            <person name="Villasante A."/>
            <person name="Zhimulev I.F."/>
            <person name="Rubin G.M."/>
            <person name="Karpen G.H."/>
            <person name="Celniker S.E."/>
        </authorList>
    </citation>
    <scope>NUCLEOTIDE SEQUENCE</scope>
</reference>
<reference evidence="2 6" key="5">
    <citation type="journal article" date="2002" name="Genome Biol.">
        <title>Heterochromatic sequences in a Drosophila whole-genome shotgun assembly.</title>
        <authorList>
            <person name="Hoskins R.A."/>
            <person name="Smith C.D."/>
            <person name="Carlson J.W."/>
            <person name="Carvalho A.B."/>
            <person name="Halpern A."/>
            <person name="Kaminker J.S."/>
            <person name="Kennedy C."/>
            <person name="Mungall C.J."/>
            <person name="Sullivan B.A."/>
            <person name="Sutton G.G."/>
            <person name="Yasuhara J.C."/>
            <person name="Wakimoto B.T."/>
            <person name="Myers E.W."/>
            <person name="Celniker S.E."/>
            <person name="Rubin G.M."/>
            <person name="Karpen G.H."/>
        </authorList>
    </citation>
    <scope>NUCLEOTIDE SEQUENCE [LARGE SCALE GENOMIC DNA]</scope>
    <source>
        <strain evidence="6">Berkeley</strain>
    </source>
</reference>
<reference evidence="2 6" key="6">
    <citation type="journal article" date="2005" name="PLoS Comput. Biol.">
        <title>Combined evidence annotation of transposable elements in genome sequences.</title>
        <authorList>
            <person name="Quesneville H."/>
            <person name="Bergman C.M."/>
            <person name="Andrieu O."/>
            <person name="Autard D."/>
            <person name="Nouaud D."/>
            <person name="Ashburner M."/>
            <person name="Anxolabehere D."/>
        </authorList>
    </citation>
    <scope>NUCLEOTIDE SEQUENCE [LARGE SCALE GENOMIC DNA]</scope>
    <source>
        <strain evidence="6">Berkeley</strain>
    </source>
</reference>
<evidence type="ECO:0000313" key="3">
    <source>
        <dbReference type="EMBL" id="ACU43552.1"/>
    </source>
</evidence>
<reference evidence="2 6" key="4">
    <citation type="journal article" date="2002" name="Genome Biol.">
        <title>The transposable elements of the Drosophila melanogaster euchromatin: a genomics perspective.</title>
        <authorList>
            <person name="Kaminker J.S."/>
            <person name="Bergman C.M."/>
            <person name="Kronmiller B."/>
            <person name="Carlson J."/>
            <person name="Svirskas R."/>
            <person name="Patel S."/>
            <person name="Frise E."/>
            <person name="Wheeler D.A."/>
            <person name="Lewis S.E."/>
            <person name="Rubin G.M."/>
            <person name="Ashburner M."/>
            <person name="Celniker S.E."/>
        </authorList>
    </citation>
    <scope>NUCLEOTIDE SEQUENCE [LARGE SCALE GENOMIC DNA]</scope>
    <source>
        <strain evidence="6">Berkeley</strain>
    </source>
</reference>